<organism evidence="2 3">
    <name type="scientific">Carpinus fangiana</name>
    <dbReference type="NCBI Taxonomy" id="176857"/>
    <lineage>
        <taxon>Eukaryota</taxon>
        <taxon>Viridiplantae</taxon>
        <taxon>Streptophyta</taxon>
        <taxon>Embryophyta</taxon>
        <taxon>Tracheophyta</taxon>
        <taxon>Spermatophyta</taxon>
        <taxon>Magnoliopsida</taxon>
        <taxon>eudicotyledons</taxon>
        <taxon>Gunneridae</taxon>
        <taxon>Pentapetalae</taxon>
        <taxon>rosids</taxon>
        <taxon>fabids</taxon>
        <taxon>Fagales</taxon>
        <taxon>Betulaceae</taxon>
        <taxon>Carpinus</taxon>
    </lineage>
</organism>
<evidence type="ECO:0000313" key="2">
    <source>
        <dbReference type="EMBL" id="KAE7999251.1"/>
    </source>
</evidence>
<proteinExistence type="predicted"/>
<dbReference type="AlphaFoldDB" id="A0A5N6QL87"/>
<feature type="compositionally biased region" description="Basic and acidic residues" evidence="1">
    <location>
        <begin position="1"/>
        <end position="18"/>
    </location>
</feature>
<evidence type="ECO:0000256" key="1">
    <source>
        <dbReference type="SAM" id="MobiDB-lite"/>
    </source>
</evidence>
<sequence length="167" mass="18248">MTERDGMPRVGKNKESKCKSSKSKSSSSIRTEKAAMPSASAPILVTESTDSRKVCRVGPHRNNPKAATTREGTSGDGPLSPITPSTYLEGFKVLGYAPSRGNAYRLRETTLSMEQGIGAEHSWSKQGKKYFFINTRHRLLIQKGDNGNIAIPALNLGMIRFYNHGCS</sequence>
<protein>
    <submittedName>
        <fullName evidence="2">Uncharacterized protein</fullName>
    </submittedName>
</protein>
<gene>
    <name evidence="2" type="ORF">FH972_003702</name>
</gene>
<accession>A0A5N6QL87</accession>
<name>A0A5N6QL87_9ROSI</name>
<reference evidence="2 3" key="1">
    <citation type="submission" date="2019-06" db="EMBL/GenBank/DDBJ databases">
        <title>A chromosomal-level reference genome of Carpinus fangiana (Coryloideae, Betulaceae).</title>
        <authorList>
            <person name="Yang X."/>
            <person name="Wang Z."/>
            <person name="Zhang L."/>
            <person name="Hao G."/>
            <person name="Liu J."/>
            <person name="Yang Y."/>
        </authorList>
    </citation>
    <scope>NUCLEOTIDE SEQUENCE [LARGE SCALE GENOMIC DNA]</scope>
    <source>
        <strain evidence="2">Cfa_2016G</strain>
        <tissue evidence="2">Leaf</tissue>
    </source>
</reference>
<feature type="compositionally biased region" description="Basic residues" evidence="1">
    <location>
        <begin position="54"/>
        <end position="63"/>
    </location>
</feature>
<keyword evidence="3" id="KW-1185">Reference proteome</keyword>
<feature type="region of interest" description="Disordered" evidence="1">
    <location>
        <begin position="1"/>
        <end position="82"/>
    </location>
</feature>
<dbReference type="Proteomes" id="UP000327013">
    <property type="component" value="Chromosome 1"/>
</dbReference>
<evidence type="ECO:0000313" key="3">
    <source>
        <dbReference type="Proteomes" id="UP000327013"/>
    </source>
</evidence>
<dbReference type="EMBL" id="CM017321">
    <property type="protein sequence ID" value="KAE7999251.1"/>
    <property type="molecule type" value="Genomic_DNA"/>
</dbReference>